<protein>
    <recommendedName>
        <fullName evidence="2">2EXR domain-containing protein</fullName>
    </recommendedName>
</protein>
<evidence type="ECO:0000256" key="1">
    <source>
        <dbReference type="SAM" id="MobiDB-lite"/>
    </source>
</evidence>
<dbReference type="PANTHER" id="PTHR35910:SF6">
    <property type="entry name" value="2EXR DOMAIN-CONTAINING PROTEIN"/>
    <property type="match status" value="1"/>
</dbReference>
<name>A0A1E1L8M1_9HELO</name>
<dbReference type="Proteomes" id="UP000178912">
    <property type="component" value="Unassembled WGS sequence"/>
</dbReference>
<dbReference type="Pfam" id="PF20150">
    <property type="entry name" value="2EXR"/>
    <property type="match status" value="1"/>
</dbReference>
<dbReference type="PANTHER" id="PTHR35910">
    <property type="entry name" value="2EXR DOMAIN-CONTAINING PROTEIN"/>
    <property type="match status" value="1"/>
</dbReference>
<feature type="compositionally biased region" description="Basic residues" evidence="1">
    <location>
        <begin position="40"/>
        <end position="50"/>
    </location>
</feature>
<feature type="region of interest" description="Disordered" evidence="1">
    <location>
        <begin position="19"/>
        <end position="50"/>
    </location>
</feature>
<dbReference type="InterPro" id="IPR045518">
    <property type="entry name" value="2EXR"/>
</dbReference>
<accession>A0A1E1L8M1</accession>
<evidence type="ECO:0000259" key="2">
    <source>
        <dbReference type="Pfam" id="PF20150"/>
    </source>
</evidence>
<feature type="domain" description="2EXR" evidence="2">
    <location>
        <begin position="55"/>
        <end position="170"/>
    </location>
</feature>
<dbReference type="EMBL" id="FJUX01000090">
    <property type="protein sequence ID" value="CZT06891.1"/>
    <property type="molecule type" value="Genomic_DNA"/>
</dbReference>
<feature type="compositionally biased region" description="Polar residues" evidence="1">
    <location>
        <begin position="19"/>
        <end position="33"/>
    </location>
</feature>
<organism evidence="3 4">
    <name type="scientific">Rhynchosporium agropyri</name>
    <dbReference type="NCBI Taxonomy" id="914238"/>
    <lineage>
        <taxon>Eukaryota</taxon>
        <taxon>Fungi</taxon>
        <taxon>Dikarya</taxon>
        <taxon>Ascomycota</taxon>
        <taxon>Pezizomycotina</taxon>
        <taxon>Leotiomycetes</taxon>
        <taxon>Helotiales</taxon>
        <taxon>Ploettnerulaceae</taxon>
        <taxon>Rhynchosporium</taxon>
    </lineage>
</organism>
<reference evidence="4" key="1">
    <citation type="submission" date="2016-03" db="EMBL/GenBank/DDBJ databases">
        <authorList>
            <person name="Guldener U."/>
        </authorList>
    </citation>
    <scope>NUCLEOTIDE SEQUENCE [LARGE SCALE GENOMIC DNA]</scope>
    <source>
        <strain evidence="4">04CH-RAC-A.6.1</strain>
    </source>
</reference>
<gene>
    <name evidence="3" type="ORF">RAG0_12500</name>
</gene>
<sequence>MVGQLITNSNRVMTITKKITSPSHQTSNTSTPLIQAPKPTKSRATKPKPKRYKNFNQFSKIPPEIRLKIWRYAMRPRVIRAEYQNVCTELVHNDIRFARYVLDAGPVPPIMRVNSESRSEALRSYSLIKAQLPVHSMARDGERSPPGSEPRRMPTWLDIKIWINPSFDVLFFVNFPSTNEFLSYFRRISRPSIGGLPLDRPIKHIALVGKDVQRFRTSGRTDLFYSLCMEHKQVSTVNIVLDNSNFRDDAKPETYSLWKVNSLPAHSYRGGGLHGGRELRENCVDIFQGFWEGKATVKECQRWKAWREKNRDWTPPKVMFKRIAKIKKAPPVKKPRVRKPMAKKVVVVIEIDDSSEEESEEESDG</sequence>
<proteinExistence type="predicted"/>
<dbReference type="AlphaFoldDB" id="A0A1E1L8M1"/>
<evidence type="ECO:0000313" key="4">
    <source>
        <dbReference type="Proteomes" id="UP000178912"/>
    </source>
</evidence>
<keyword evidence="4" id="KW-1185">Reference proteome</keyword>
<evidence type="ECO:0000313" key="3">
    <source>
        <dbReference type="EMBL" id="CZT06891.1"/>
    </source>
</evidence>
<dbReference type="OrthoDB" id="3557569at2759"/>